<keyword evidence="1" id="KW-0812">Transmembrane</keyword>
<feature type="transmembrane region" description="Helical" evidence="1">
    <location>
        <begin position="190"/>
        <end position="210"/>
    </location>
</feature>
<proteinExistence type="predicted"/>
<keyword evidence="2" id="KW-0732">Signal</keyword>
<keyword evidence="1" id="KW-0472">Membrane</keyword>
<protein>
    <submittedName>
        <fullName evidence="3">Uncharacterized protein</fullName>
    </submittedName>
</protein>
<dbReference type="Proteomes" id="UP000447434">
    <property type="component" value="Chromosome 19"/>
</dbReference>
<organism evidence="3 4">
    <name type="scientific">Lupinus albus</name>
    <name type="common">White lupine</name>
    <name type="synonym">Lupinus termis</name>
    <dbReference type="NCBI Taxonomy" id="3870"/>
    <lineage>
        <taxon>Eukaryota</taxon>
        <taxon>Viridiplantae</taxon>
        <taxon>Streptophyta</taxon>
        <taxon>Embryophyta</taxon>
        <taxon>Tracheophyta</taxon>
        <taxon>Spermatophyta</taxon>
        <taxon>Magnoliopsida</taxon>
        <taxon>eudicotyledons</taxon>
        <taxon>Gunneridae</taxon>
        <taxon>Pentapetalae</taxon>
        <taxon>rosids</taxon>
        <taxon>fabids</taxon>
        <taxon>Fabales</taxon>
        <taxon>Fabaceae</taxon>
        <taxon>Papilionoideae</taxon>
        <taxon>50 kb inversion clade</taxon>
        <taxon>genistoids sensu lato</taxon>
        <taxon>core genistoids</taxon>
        <taxon>Genisteae</taxon>
        <taxon>Lupinus</taxon>
    </lineage>
</organism>
<dbReference type="PANTHER" id="PTHR46213:SF4">
    <property type="entry name" value="OS02G0496500 PROTEIN"/>
    <property type="match status" value="1"/>
</dbReference>
<gene>
    <name evidence="3" type="ORF">Lalb_Chr19g0128921</name>
</gene>
<name>A0A6A4NTN8_LUPAL</name>
<keyword evidence="4" id="KW-1185">Reference proteome</keyword>
<dbReference type="EMBL" id="WOCE01000019">
    <property type="protein sequence ID" value="KAE9592401.1"/>
    <property type="molecule type" value="Genomic_DNA"/>
</dbReference>
<accession>A0A6A4NTN8</accession>
<comment type="caution">
    <text evidence="3">The sequence shown here is derived from an EMBL/GenBank/DDBJ whole genome shotgun (WGS) entry which is preliminary data.</text>
</comment>
<dbReference type="GO" id="GO:0141166">
    <property type="term" value="P:chromosomal 5-methylcytosine DNA demethylation pathway"/>
    <property type="evidence" value="ECO:0007669"/>
    <property type="project" value="InterPro"/>
</dbReference>
<sequence length="232" mass="27102">MKMCLIWIYIMCACSKKLALPGPASDERPIDNKIVVTSMHHANPMQWSTLPRNSTLTFISELNNSTFTEQQTSYECEPIIEMPSSPLEPEIEGLDDIELNNDDEFYEDDVSEDIDLTINLSSQESRRDYYSLEDCENEINTSKDLVTLPESVANTPIPKMKREKKTRTERWVYILPDEHPLLEKVNQLRFAYINILCLYVLYIFMFFLYFQHTPRLADDNTPYLLVVYTKGM</sequence>
<evidence type="ECO:0000313" key="3">
    <source>
        <dbReference type="EMBL" id="KAE9592401.1"/>
    </source>
</evidence>
<dbReference type="PANTHER" id="PTHR46213">
    <property type="entry name" value="TRANSCRIPTIONAL ACTIVATOR DEMETER"/>
    <property type="match status" value="1"/>
</dbReference>
<evidence type="ECO:0000256" key="1">
    <source>
        <dbReference type="SAM" id="Phobius"/>
    </source>
</evidence>
<keyword evidence="1" id="KW-1133">Transmembrane helix</keyword>
<reference evidence="4" key="1">
    <citation type="journal article" date="2020" name="Nat. Commun.">
        <title>Genome sequence of the cluster root forming white lupin.</title>
        <authorList>
            <person name="Hufnagel B."/>
            <person name="Marques A."/>
            <person name="Soriano A."/>
            <person name="Marques L."/>
            <person name="Divol F."/>
            <person name="Doumas P."/>
            <person name="Sallet E."/>
            <person name="Mancinotti D."/>
            <person name="Carrere S."/>
            <person name="Marande W."/>
            <person name="Arribat S."/>
            <person name="Keller J."/>
            <person name="Huneau C."/>
            <person name="Blein T."/>
            <person name="Aime D."/>
            <person name="Laguerre M."/>
            <person name="Taylor J."/>
            <person name="Schubert V."/>
            <person name="Nelson M."/>
            <person name="Geu-Flores F."/>
            <person name="Crespi M."/>
            <person name="Gallardo-Guerrero K."/>
            <person name="Delaux P.-M."/>
            <person name="Salse J."/>
            <person name="Berges H."/>
            <person name="Guyot R."/>
            <person name="Gouzy J."/>
            <person name="Peret B."/>
        </authorList>
    </citation>
    <scope>NUCLEOTIDE SEQUENCE [LARGE SCALE GENOMIC DNA]</scope>
    <source>
        <strain evidence="4">cv. Amiga</strain>
    </source>
</reference>
<feature type="signal peptide" evidence="2">
    <location>
        <begin position="1"/>
        <end position="19"/>
    </location>
</feature>
<evidence type="ECO:0000256" key="2">
    <source>
        <dbReference type="SAM" id="SignalP"/>
    </source>
</evidence>
<dbReference type="InterPro" id="IPR044811">
    <property type="entry name" value="DME/ROS1"/>
</dbReference>
<dbReference type="GO" id="GO:0035514">
    <property type="term" value="F:DNA demethylase activity"/>
    <property type="evidence" value="ECO:0007669"/>
    <property type="project" value="InterPro"/>
</dbReference>
<dbReference type="AlphaFoldDB" id="A0A6A4NTN8"/>
<evidence type="ECO:0000313" key="4">
    <source>
        <dbReference type="Proteomes" id="UP000447434"/>
    </source>
</evidence>
<feature type="chain" id="PRO_5025361632" evidence="2">
    <location>
        <begin position="20"/>
        <end position="232"/>
    </location>
</feature>
<dbReference type="GO" id="GO:0019104">
    <property type="term" value="F:DNA N-glycosylase activity"/>
    <property type="evidence" value="ECO:0007669"/>
    <property type="project" value="InterPro"/>
</dbReference>